<dbReference type="PROSITE" id="PS00678">
    <property type="entry name" value="WD_REPEATS_1"/>
    <property type="match status" value="2"/>
</dbReference>
<dbReference type="PROSITE" id="PS50082">
    <property type="entry name" value="WD_REPEATS_2"/>
    <property type="match status" value="4"/>
</dbReference>
<dbReference type="SUPFAM" id="SSF50978">
    <property type="entry name" value="WD40 repeat-like"/>
    <property type="match status" value="1"/>
</dbReference>
<feature type="repeat" description="WD" evidence="5">
    <location>
        <begin position="185"/>
        <end position="226"/>
    </location>
</feature>
<dbReference type="Gene3D" id="2.130.10.10">
    <property type="entry name" value="YVTN repeat-like/Quinoprotein amine dehydrogenase"/>
    <property type="match status" value="1"/>
</dbReference>
<dbReference type="GO" id="GO:0007165">
    <property type="term" value="P:signal transduction"/>
    <property type="evidence" value="ECO:0007669"/>
    <property type="project" value="UniProtKB-KW"/>
</dbReference>
<gene>
    <name evidence="6" type="ORF">MNOR_LOCUS5958</name>
</gene>
<evidence type="ECO:0000256" key="4">
    <source>
        <dbReference type="ARBA" id="ARBA00023224"/>
    </source>
</evidence>
<dbReference type="InterPro" id="IPR015943">
    <property type="entry name" value="WD40/YVTN_repeat-like_dom_sf"/>
</dbReference>
<dbReference type="Pfam" id="PF25391">
    <property type="entry name" value="WD40_Gbeta"/>
    <property type="match status" value="1"/>
</dbReference>
<dbReference type="PIRSF" id="PIRSF002394">
    <property type="entry name" value="GN-bd_beta"/>
    <property type="match status" value="1"/>
</dbReference>
<keyword evidence="4" id="KW-0807">Transducer</keyword>
<comment type="similarity">
    <text evidence="1">Belongs to the WD repeat G protein beta family.</text>
</comment>
<sequence>MPKDPEADKLKDELQAAIKKIQETHTPCQDQSFEDLTSSAGNAPKCGLSIRKPCKGHLNKVNSVHFAGDSRHLVSGSLDGKLIIWDIYTGNKTSIIPLRSAWVMSCAFSPSGNFVASGGMDNQCTIHDCNNRDATGAAKIARELIGYEGFLSSMRFLNDDNIITGSGDTMVIHWDTTNGKKVNQYFGHSGDVATMSLAEDQNTLLTGSVDRTIKLWDLRDNKCQQTFWGHNADVNCVYMLGNGFTFGTGSEDRTARLWDIRSDQQLAKYDPPNGKSGFTSCILSKSGRYIICGADDNGIHVWDTLKTNHVGCLSGHDNRITSLALTPNGIAMASCSWDTKVQVWGL</sequence>
<dbReference type="Proteomes" id="UP001497623">
    <property type="component" value="Unassembled WGS sequence"/>
</dbReference>
<dbReference type="PROSITE" id="PS50294">
    <property type="entry name" value="WD_REPEATS_REGION"/>
    <property type="match status" value="4"/>
</dbReference>
<dbReference type="CDD" id="cd00200">
    <property type="entry name" value="WD40"/>
    <property type="match status" value="1"/>
</dbReference>
<dbReference type="PRINTS" id="PR00319">
    <property type="entry name" value="GPROTEINB"/>
</dbReference>
<dbReference type="InterPro" id="IPR016346">
    <property type="entry name" value="G-protein_beta_1-5"/>
</dbReference>
<dbReference type="PRINTS" id="PR00320">
    <property type="entry name" value="GPROTEINBRPT"/>
</dbReference>
<dbReference type="EMBL" id="CAXKWB010002372">
    <property type="protein sequence ID" value="CAL4066711.1"/>
    <property type="molecule type" value="Genomic_DNA"/>
</dbReference>
<evidence type="ECO:0000256" key="1">
    <source>
        <dbReference type="ARBA" id="ARBA00009768"/>
    </source>
</evidence>
<evidence type="ECO:0000313" key="6">
    <source>
        <dbReference type="EMBL" id="CAL4066711.1"/>
    </source>
</evidence>
<evidence type="ECO:0000313" key="7">
    <source>
        <dbReference type="Proteomes" id="UP001497623"/>
    </source>
</evidence>
<keyword evidence="2 5" id="KW-0853">WD repeat</keyword>
<proteinExistence type="inferred from homology"/>
<evidence type="ECO:0000256" key="5">
    <source>
        <dbReference type="PROSITE-ProRule" id="PRU00221"/>
    </source>
</evidence>
<keyword evidence="7" id="KW-1185">Reference proteome</keyword>
<dbReference type="SMART" id="SM00320">
    <property type="entry name" value="WD40"/>
    <property type="match status" value="7"/>
</dbReference>
<dbReference type="InterPro" id="IPR036322">
    <property type="entry name" value="WD40_repeat_dom_sf"/>
</dbReference>
<evidence type="ECO:0008006" key="8">
    <source>
        <dbReference type="Google" id="ProtNLM"/>
    </source>
</evidence>
<protein>
    <recommendedName>
        <fullName evidence="8">Guanine nucleotide-binding protein subunit beta-2</fullName>
    </recommendedName>
</protein>
<comment type="caution">
    <text evidence="6">The sequence shown here is derived from an EMBL/GenBank/DDBJ whole genome shotgun (WGS) entry which is preliminary data.</text>
</comment>
<feature type="repeat" description="WD" evidence="5">
    <location>
        <begin position="313"/>
        <end position="346"/>
    </location>
</feature>
<dbReference type="InterPro" id="IPR020472">
    <property type="entry name" value="WD40_PAC1"/>
</dbReference>
<dbReference type="InterPro" id="IPR001680">
    <property type="entry name" value="WD40_rpt"/>
</dbReference>
<name>A0AAV2Q082_MEGNR</name>
<evidence type="ECO:0000256" key="2">
    <source>
        <dbReference type="ARBA" id="ARBA00022574"/>
    </source>
</evidence>
<reference evidence="6 7" key="1">
    <citation type="submission" date="2024-05" db="EMBL/GenBank/DDBJ databases">
        <authorList>
            <person name="Wallberg A."/>
        </authorList>
    </citation>
    <scope>NUCLEOTIDE SEQUENCE [LARGE SCALE GENOMIC DNA]</scope>
</reference>
<feature type="repeat" description="WD" evidence="5">
    <location>
        <begin position="54"/>
        <end position="95"/>
    </location>
</feature>
<dbReference type="InterPro" id="IPR001632">
    <property type="entry name" value="WD40_G-protein_beta-like"/>
</dbReference>
<evidence type="ECO:0000256" key="3">
    <source>
        <dbReference type="ARBA" id="ARBA00022737"/>
    </source>
</evidence>
<dbReference type="InterPro" id="IPR019775">
    <property type="entry name" value="WD40_repeat_CS"/>
</dbReference>
<organism evidence="6 7">
    <name type="scientific">Meganyctiphanes norvegica</name>
    <name type="common">Northern krill</name>
    <name type="synonym">Thysanopoda norvegica</name>
    <dbReference type="NCBI Taxonomy" id="48144"/>
    <lineage>
        <taxon>Eukaryota</taxon>
        <taxon>Metazoa</taxon>
        <taxon>Ecdysozoa</taxon>
        <taxon>Arthropoda</taxon>
        <taxon>Crustacea</taxon>
        <taxon>Multicrustacea</taxon>
        <taxon>Malacostraca</taxon>
        <taxon>Eumalacostraca</taxon>
        <taxon>Eucarida</taxon>
        <taxon>Euphausiacea</taxon>
        <taxon>Euphausiidae</taxon>
        <taxon>Meganyctiphanes</taxon>
    </lineage>
</organism>
<accession>A0AAV2Q082</accession>
<feature type="repeat" description="WD" evidence="5">
    <location>
        <begin position="227"/>
        <end position="268"/>
    </location>
</feature>
<dbReference type="PANTHER" id="PTHR19850">
    <property type="entry name" value="GUANINE NUCLEOTIDE-BINDING PROTEIN BETA G PROTEIN BETA"/>
    <property type="match status" value="1"/>
</dbReference>
<dbReference type="AlphaFoldDB" id="A0AAV2Q082"/>
<keyword evidence="3" id="KW-0677">Repeat</keyword>